<proteinExistence type="inferred from homology"/>
<evidence type="ECO:0000256" key="6">
    <source>
        <dbReference type="SAM" id="Phobius"/>
    </source>
</evidence>
<evidence type="ECO:0000313" key="8">
    <source>
        <dbReference type="Proteomes" id="UP000054359"/>
    </source>
</evidence>
<evidence type="ECO:0000256" key="3">
    <source>
        <dbReference type="ARBA" id="ARBA00022989"/>
    </source>
</evidence>
<evidence type="ECO:0000256" key="1">
    <source>
        <dbReference type="ARBA" id="ARBA00004141"/>
    </source>
</evidence>
<dbReference type="Proteomes" id="UP000054359">
    <property type="component" value="Unassembled WGS sequence"/>
</dbReference>
<keyword evidence="4 6" id="KW-0472">Membrane</keyword>
<protein>
    <submittedName>
        <fullName evidence="7">Zinc transporter ZIP13</fullName>
    </submittedName>
</protein>
<dbReference type="OMA" id="ACTSWIL"/>
<dbReference type="AlphaFoldDB" id="A0A087URP9"/>
<dbReference type="STRING" id="407821.A0A087URP9"/>
<dbReference type="EMBL" id="KK121233">
    <property type="protein sequence ID" value="KFM80038.1"/>
    <property type="molecule type" value="Genomic_DNA"/>
</dbReference>
<reference evidence="7 8" key="1">
    <citation type="submission" date="2013-11" db="EMBL/GenBank/DDBJ databases">
        <title>Genome sequencing of Stegodyphus mimosarum.</title>
        <authorList>
            <person name="Bechsgaard J."/>
        </authorList>
    </citation>
    <scope>NUCLEOTIDE SEQUENCE [LARGE SCALE GENOMIC DNA]</scope>
</reference>
<feature type="transmembrane region" description="Helical" evidence="6">
    <location>
        <begin position="35"/>
        <end position="53"/>
    </location>
</feature>
<comment type="subcellular location">
    <subcellularLocation>
        <location evidence="1">Membrane</location>
        <topology evidence="1">Multi-pass membrane protein</topology>
    </subcellularLocation>
</comment>
<comment type="similarity">
    <text evidence="5">Belongs to the ZIP transporter (TC 2.A.5) family. KE4/Catsup subfamily.</text>
</comment>
<keyword evidence="2 6" id="KW-0812">Transmembrane</keyword>
<dbReference type="GO" id="GO:0005385">
    <property type="term" value="F:zinc ion transmembrane transporter activity"/>
    <property type="evidence" value="ECO:0007669"/>
    <property type="project" value="TreeGrafter"/>
</dbReference>
<accession>A0A087URP9</accession>
<evidence type="ECO:0000313" key="7">
    <source>
        <dbReference type="EMBL" id="KFM80038.1"/>
    </source>
</evidence>
<dbReference type="OrthoDB" id="6422018at2759"/>
<dbReference type="PANTHER" id="PTHR16950">
    <property type="entry name" value="ZINC TRANSPORTER SLC39A7 HISTIDINE-RICH MEMBRANE PROTEIN KE4"/>
    <property type="match status" value="1"/>
</dbReference>
<name>A0A087URP9_STEMI</name>
<evidence type="ECO:0000256" key="4">
    <source>
        <dbReference type="ARBA" id="ARBA00023136"/>
    </source>
</evidence>
<sequence length="117" mass="12404">MLTTFAILIHEIPHEISDFAILLKSGFNPWNAVKAQVSTAAIGILGAIVALSAGSVDKVGACTSWILPFTSGGFLNIALVNVLPDLLKEKDPWESLKQMVCLCGGIGVMALVNIFVH</sequence>
<feature type="non-terminal residue" evidence="7">
    <location>
        <position position="117"/>
    </location>
</feature>
<evidence type="ECO:0000256" key="2">
    <source>
        <dbReference type="ARBA" id="ARBA00022692"/>
    </source>
</evidence>
<feature type="transmembrane region" description="Helical" evidence="6">
    <location>
        <begin position="96"/>
        <end position="116"/>
    </location>
</feature>
<dbReference type="GO" id="GO:0016020">
    <property type="term" value="C:membrane"/>
    <property type="evidence" value="ECO:0007669"/>
    <property type="project" value="UniProtKB-SubCell"/>
</dbReference>
<evidence type="ECO:0000256" key="5">
    <source>
        <dbReference type="ARBA" id="ARBA00038485"/>
    </source>
</evidence>
<gene>
    <name evidence="7" type="ORF">X975_02575</name>
</gene>
<keyword evidence="8" id="KW-1185">Reference proteome</keyword>
<dbReference type="PANTHER" id="PTHR16950:SF16">
    <property type="entry name" value="ZINC TRANSPORTER ZIP13"/>
    <property type="match status" value="1"/>
</dbReference>
<keyword evidence="3 6" id="KW-1133">Transmembrane helix</keyword>
<dbReference type="InterPro" id="IPR003689">
    <property type="entry name" value="ZIP"/>
</dbReference>
<dbReference type="Pfam" id="PF02535">
    <property type="entry name" value="Zip"/>
    <property type="match status" value="1"/>
</dbReference>
<feature type="transmembrane region" description="Helical" evidence="6">
    <location>
        <begin position="65"/>
        <end position="84"/>
    </location>
</feature>
<organism evidence="7 8">
    <name type="scientific">Stegodyphus mimosarum</name>
    <name type="common">African social velvet spider</name>
    <dbReference type="NCBI Taxonomy" id="407821"/>
    <lineage>
        <taxon>Eukaryota</taxon>
        <taxon>Metazoa</taxon>
        <taxon>Ecdysozoa</taxon>
        <taxon>Arthropoda</taxon>
        <taxon>Chelicerata</taxon>
        <taxon>Arachnida</taxon>
        <taxon>Araneae</taxon>
        <taxon>Araneomorphae</taxon>
        <taxon>Entelegynae</taxon>
        <taxon>Eresoidea</taxon>
        <taxon>Eresidae</taxon>
        <taxon>Stegodyphus</taxon>
    </lineage>
</organism>
<dbReference type="GO" id="GO:0006882">
    <property type="term" value="P:intracellular zinc ion homeostasis"/>
    <property type="evidence" value="ECO:0007669"/>
    <property type="project" value="TreeGrafter"/>
</dbReference>